<organism evidence="2 3">
    <name type="scientific">Tetraparma gracilis</name>
    <dbReference type="NCBI Taxonomy" id="2962635"/>
    <lineage>
        <taxon>Eukaryota</taxon>
        <taxon>Sar</taxon>
        <taxon>Stramenopiles</taxon>
        <taxon>Ochrophyta</taxon>
        <taxon>Bolidophyceae</taxon>
        <taxon>Parmales</taxon>
        <taxon>Triparmaceae</taxon>
        <taxon>Tetraparma</taxon>
    </lineage>
</organism>
<proteinExistence type="predicted"/>
<evidence type="ECO:0000313" key="3">
    <source>
        <dbReference type="Proteomes" id="UP001165060"/>
    </source>
</evidence>
<protein>
    <submittedName>
        <fullName evidence="2">Uncharacterized protein</fullName>
    </submittedName>
</protein>
<keyword evidence="3" id="KW-1185">Reference proteome</keyword>
<feature type="chain" id="PRO_5045323579" evidence="1">
    <location>
        <begin position="20"/>
        <end position="372"/>
    </location>
</feature>
<accession>A0ABQ6MIJ3</accession>
<dbReference type="SUPFAM" id="SSF53335">
    <property type="entry name" value="S-adenosyl-L-methionine-dependent methyltransferases"/>
    <property type="match status" value="1"/>
</dbReference>
<dbReference type="EMBL" id="BRYB01000298">
    <property type="protein sequence ID" value="GMI27183.1"/>
    <property type="molecule type" value="Genomic_DNA"/>
</dbReference>
<evidence type="ECO:0000313" key="2">
    <source>
        <dbReference type="EMBL" id="GMI27183.1"/>
    </source>
</evidence>
<sequence length="372" mass="40208">MASFLLLLLLSLSLSAISAGPAPSAAPPPAYTLAYSNTVLETSDLTYVLQDGVWVGGPKVSLVVGDEQIFEFTTTITSDVAAGAWQFCVDAGSAAGSTAHRRCTREVWQQMFEKELMLAHVSPITWRVNNEHHGIRRSKEWFEIAAEWLPHTIAGLIEPNEAPMNLLEIGAFEGGSTTFWQRYFLAHPDSRLVVVDTWQDTCDPDSYDSPEYAANPESIMEAFLNNVGKTANHEKVTALRGDSCSAMTDLLAQGGGGSFDFIYIDGSHRASEVLLDVGLGMRLLRVGGLMMLDDYKWAGGDTEGLEGEGEGARWGSGDCGAVEGRREATITEAIDVVLGSASGGVELVHCGYQLLVRKVEEAYDVGKPVRIL</sequence>
<evidence type="ECO:0000256" key="1">
    <source>
        <dbReference type="SAM" id="SignalP"/>
    </source>
</evidence>
<feature type="signal peptide" evidence="1">
    <location>
        <begin position="1"/>
        <end position="19"/>
    </location>
</feature>
<gene>
    <name evidence="2" type="ORF">TeGR_g2619</name>
</gene>
<dbReference type="InterPro" id="IPR029063">
    <property type="entry name" value="SAM-dependent_MTases_sf"/>
</dbReference>
<keyword evidence="1" id="KW-0732">Signal</keyword>
<dbReference type="Pfam" id="PF13578">
    <property type="entry name" value="Methyltransf_24"/>
    <property type="match status" value="1"/>
</dbReference>
<dbReference type="Gene3D" id="3.40.50.150">
    <property type="entry name" value="Vaccinia Virus protein VP39"/>
    <property type="match status" value="1"/>
</dbReference>
<comment type="caution">
    <text evidence="2">The sequence shown here is derived from an EMBL/GenBank/DDBJ whole genome shotgun (WGS) entry which is preliminary data.</text>
</comment>
<name>A0ABQ6MIJ3_9STRA</name>
<reference evidence="2 3" key="1">
    <citation type="journal article" date="2023" name="Commun. Biol.">
        <title>Genome analysis of Parmales, the sister group of diatoms, reveals the evolutionary specialization of diatoms from phago-mixotrophs to photoautotrophs.</title>
        <authorList>
            <person name="Ban H."/>
            <person name="Sato S."/>
            <person name="Yoshikawa S."/>
            <person name="Yamada K."/>
            <person name="Nakamura Y."/>
            <person name="Ichinomiya M."/>
            <person name="Sato N."/>
            <person name="Blanc-Mathieu R."/>
            <person name="Endo H."/>
            <person name="Kuwata A."/>
            <person name="Ogata H."/>
        </authorList>
    </citation>
    <scope>NUCLEOTIDE SEQUENCE [LARGE SCALE GENOMIC DNA]</scope>
</reference>
<dbReference type="Proteomes" id="UP001165060">
    <property type="component" value="Unassembled WGS sequence"/>
</dbReference>